<dbReference type="Pfam" id="PF13308">
    <property type="entry name" value="YARHG"/>
    <property type="match status" value="1"/>
</dbReference>
<dbReference type="Proteomes" id="UP000199036">
    <property type="component" value="Unassembled WGS sequence"/>
</dbReference>
<dbReference type="STRING" id="913024.SAMN05421741_101347"/>
<keyword evidence="1" id="KW-0732">Signal</keyword>
<organism evidence="3 4">
    <name type="scientific">Paenimyroides ummariense</name>
    <dbReference type="NCBI Taxonomy" id="913024"/>
    <lineage>
        <taxon>Bacteria</taxon>
        <taxon>Pseudomonadati</taxon>
        <taxon>Bacteroidota</taxon>
        <taxon>Flavobacteriia</taxon>
        <taxon>Flavobacteriales</taxon>
        <taxon>Flavobacteriaceae</taxon>
        <taxon>Paenimyroides</taxon>
    </lineage>
</organism>
<name>A0A1I4WR79_9FLAO</name>
<sequence>MKGFLFTVFILLQSTILFANDGAYFMSGNQLVPIKETSVQVRKEILSLKRIHDDFLEVTVDYTFFNPEKSAKTILVGFEAFSPSGDADFFPKNGQHPYMNDFTVNLNQKILPYDISYVSTEDAKKELSLNDIENTIKEFDYAEFYYVYHFNGTFQPGENRLVHTYKFRLSGSVDYLYNFEYILTAANRWANNKIDDFTLTIDMGDYQDFYINPTFFKLVDEWTVNGIGEKVDSFMKEYRHSNGENAAAFFVQNGTVQFKKKNFHPKGELFLFNSRYLTYQEPFSFDMYLPLSTDSDPYFEEVTDENALKVLQNLPYARRGYIFSNSILKSYYEKMPWYIPNKDYVPKPEELEENEIKWLTDLKKIKIKNKK</sequence>
<dbReference type="InterPro" id="IPR025582">
    <property type="entry name" value="YARHG_dom"/>
</dbReference>
<evidence type="ECO:0000313" key="4">
    <source>
        <dbReference type="Proteomes" id="UP000199036"/>
    </source>
</evidence>
<evidence type="ECO:0000256" key="1">
    <source>
        <dbReference type="SAM" id="SignalP"/>
    </source>
</evidence>
<accession>A0A1I4WR79</accession>
<feature type="signal peptide" evidence="1">
    <location>
        <begin position="1"/>
        <end position="19"/>
    </location>
</feature>
<proteinExistence type="predicted"/>
<dbReference type="AlphaFoldDB" id="A0A1I4WR79"/>
<dbReference type="Gene3D" id="1.20.58.1690">
    <property type="match status" value="1"/>
</dbReference>
<gene>
    <name evidence="3" type="ORF">SAMN05421741_101347</name>
</gene>
<dbReference type="Gene3D" id="2.60.40.3680">
    <property type="match status" value="1"/>
</dbReference>
<keyword evidence="4" id="KW-1185">Reference proteome</keyword>
<feature type="domain" description="YARHG" evidence="2">
    <location>
        <begin position="286"/>
        <end position="367"/>
    </location>
</feature>
<evidence type="ECO:0000313" key="3">
    <source>
        <dbReference type="EMBL" id="SFN15732.1"/>
    </source>
</evidence>
<dbReference type="SMART" id="SM01324">
    <property type="entry name" value="YARHG"/>
    <property type="match status" value="1"/>
</dbReference>
<reference evidence="4" key="1">
    <citation type="submission" date="2016-10" db="EMBL/GenBank/DDBJ databases">
        <authorList>
            <person name="Varghese N."/>
            <person name="Submissions S."/>
        </authorList>
    </citation>
    <scope>NUCLEOTIDE SEQUENCE [LARGE SCALE GENOMIC DNA]</scope>
    <source>
        <strain evidence="4">DS-12</strain>
    </source>
</reference>
<dbReference type="InterPro" id="IPR038434">
    <property type="entry name" value="YARHG_sf"/>
</dbReference>
<protein>
    <submittedName>
        <fullName evidence="3">YARHG domain-containing protein</fullName>
    </submittedName>
</protein>
<dbReference type="EMBL" id="FOVI01000001">
    <property type="protein sequence ID" value="SFN15732.1"/>
    <property type="molecule type" value="Genomic_DNA"/>
</dbReference>
<dbReference type="OrthoDB" id="8750305at2"/>
<feature type="chain" id="PRO_5011612980" evidence="1">
    <location>
        <begin position="20"/>
        <end position="371"/>
    </location>
</feature>
<evidence type="ECO:0000259" key="2">
    <source>
        <dbReference type="SMART" id="SM01324"/>
    </source>
</evidence>
<dbReference type="RefSeq" id="WP_091518033.1">
    <property type="nucleotide sequence ID" value="NZ_FOVI01000001.1"/>
</dbReference>